<proteinExistence type="predicted"/>
<feature type="domain" description="Alpha-L-arabinofuranosidase C-terminal" evidence="2">
    <location>
        <begin position="1"/>
        <end position="130"/>
    </location>
</feature>
<dbReference type="InterPro" id="IPR010720">
    <property type="entry name" value="Alpha-L-AF_C"/>
</dbReference>
<comment type="function">
    <text evidence="1">Alpha-L-arabinofuranosidase involved in the degradation of arabinoxylan, a major component of plant hemicellulose. Acts only on small linear 1,5-alpha-linked L-arabinofuranosyl oligosaccharides.</text>
</comment>
<reference evidence="3" key="1">
    <citation type="submission" date="2023-04" db="EMBL/GenBank/DDBJ databases">
        <title>Black Yeasts Isolated from many extreme environments.</title>
        <authorList>
            <person name="Coleine C."/>
            <person name="Stajich J.E."/>
            <person name="Selbmann L."/>
        </authorList>
    </citation>
    <scope>NUCLEOTIDE SEQUENCE</scope>
    <source>
        <strain evidence="3">CCFEE 5312</strain>
    </source>
</reference>
<dbReference type="GO" id="GO:0046373">
    <property type="term" value="P:L-arabinose metabolic process"/>
    <property type="evidence" value="ECO:0007669"/>
    <property type="project" value="InterPro"/>
</dbReference>
<dbReference type="GO" id="GO:0000272">
    <property type="term" value="P:polysaccharide catabolic process"/>
    <property type="evidence" value="ECO:0007669"/>
    <property type="project" value="TreeGrafter"/>
</dbReference>
<dbReference type="SUPFAM" id="SSF51011">
    <property type="entry name" value="Glycosyl hydrolase domain"/>
    <property type="match status" value="1"/>
</dbReference>
<dbReference type="EMBL" id="JAWDJX010000036">
    <property type="protein sequence ID" value="KAK3049978.1"/>
    <property type="molecule type" value="Genomic_DNA"/>
</dbReference>
<evidence type="ECO:0000313" key="3">
    <source>
        <dbReference type="EMBL" id="KAK3049978.1"/>
    </source>
</evidence>
<dbReference type="GO" id="GO:0046556">
    <property type="term" value="F:alpha-L-arabinofuranosidase activity"/>
    <property type="evidence" value="ECO:0007669"/>
    <property type="project" value="InterPro"/>
</dbReference>
<evidence type="ECO:0000259" key="2">
    <source>
        <dbReference type="SMART" id="SM00813"/>
    </source>
</evidence>
<dbReference type="SMART" id="SM00813">
    <property type="entry name" value="Alpha-L-AF_C"/>
    <property type="match status" value="1"/>
</dbReference>
<dbReference type="InterPro" id="IPR013780">
    <property type="entry name" value="Glyco_hydro_b"/>
</dbReference>
<dbReference type="Proteomes" id="UP001271007">
    <property type="component" value="Unassembled WGS sequence"/>
</dbReference>
<dbReference type="Gene3D" id="2.60.40.1180">
    <property type="entry name" value="Golgi alpha-mannosidase II"/>
    <property type="match status" value="1"/>
</dbReference>
<comment type="caution">
    <text evidence="3">The sequence shown here is derived from an EMBL/GenBank/DDBJ whole genome shotgun (WGS) entry which is preliminary data.</text>
</comment>
<dbReference type="AlphaFoldDB" id="A0AAJ0GC79"/>
<evidence type="ECO:0000313" key="4">
    <source>
        <dbReference type="Proteomes" id="UP001271007"/>
    </source>
</evidence>
<dbReference type="PANTHER" id="PTHR43576:SF3">
    <property type="entry name" value="ALPHA-L-ARABINOFURANOSIDASE C"/>
    <property type="match status" value="1"/>
</dbReference>
<gene>
    <name evidence="3" type="ORF">LTR09_008898</name>
</gene>
<evidence type="ECO:0000256" key="1">
    <source>
        <dbReference type="ARBA" id="ARBA00037415"/>
    </source>
</evidence>
<organism evidence="3 4">
    <name type="scientific">Extremus antarcticus</name>
    <dbReference type="NCBI Taxonomy" id="702011"/>
    <lineage>
        <taxon>Eukaryota</taxon>
        <taxon>Fungi</taxon>
        <taxon>Dikarya</taxon>
        <taxon>Ascomycota</taxon>
        <taxon>Pezizomycotina</taxon>
        <taxon>Dothideomycetes</taxon>
        <taxon>Dothideomycetidae</taxon>
        <taxon>Mycosphaerellales</taxon>
        <taxon>Extremaceae</taxon>
        <taxon>Extremus</taxon>
    </lineage>
</organism>
<dbReference type="Pfam" id="PF06964">
    <property type="entry name" value="Alpha-L-AF_C"/>
    <property type="match status" value="1"/>
</dbReference>
<accession>A0AAJ0GC79</accession>
<keyword evidence="4" id="KW-1185">Reference proteome</keyword>
<name>A0AAJ0GC79_9PEZI</name>
<dbReference type="PANTHER" id="PTHR43576">
    <property type="entry name" value="ALPHA-L-ARABINOFURANOSIDASE C-RELATED"/>
    <property type="match status" value="1"/>
</dbReference>
<sequence length="130" mass="14395">MANIAQSVNVISPFMTTKDGLVKQTTWWPLLLFSRYMRGHTIATHTSSSCYEGETEPKWLKSAGETPWLDVSATVGEDGSVNLVVVNVHPDESFEVELDGMKGDNRSVEAYTVTGDRWEVVNTAEKEEVG</sequence>
<protein>
    <recommendedName>
        <fullName evidence="2">Alpha-L-arabinofuranosidase C-terminal domain-containing protein</fullName>
    </recommendedName>
</protein>